<sequence>MDLSKSLYRIAESAFGMLRNDECGFTEEEERIVQRNLLYWMERKHHFDEQLGRACIANIYYFDDDVHKKYAPYFGLDELKEDYERLSWNIPDYNFWDFAVTMNKMYADHIDVVGKWSKNKDTTRKRISELAISFLCDESTNHPTDKIWWYMNS</sequence>
<organism evidence="2 3">
    <name type="scientific">Segatella copri</name>
    <dbReference type="NCBI Taxonomy" id="165179"/>
    <lineage>
        <taxon>Bacteria</taxon>
        <taxon>Pseudomonadati</taxon>
        <taxon>Bacteroidota</taxon>
        <taxon>Bacteroidia</taxon>
        <taxon>Bacteroidales</taxon>
        <taxon>Prevotellaceae</taxon>
        <taxon>Segatella</taxon>
    </lineage>
</organism>
<dbReference type="AlphaFoldDB" id="A0A3R6GY94"/>
<gene>
    <name evidence="2" type="ORF">DW192_00080</name>
</gene>
<accession>A0A3R6GY94</accession>
<name>A0A3R6GY94_9BACT</name>
<evidence type="ECO:0000313" key="2">
    <source>
        <dbReference type="EMBL" id="RHH85164.1"/>
    </source>
</evidence>
<dbReference type="InterPro" id="IPR057163">
    <property type="entry name" value="DUF7841"/>
</dbReference>
<comment type="caution">
    <text evidence="2">The sequence shown here is derived from an EMBL/GenBank/DDBJ whole genome shotgun (WGS) entry which is preliminary data.</text>
</comment>
<evidence type="ECO:0000313" key="3">
    <source>
        <dbReference type="Proteomes" id="UP000284548"/>
    </source>
</evidence>
<evidence type="ECO:0000259" key="1">
    <source>
        <dbReference type="Pfam" id="PF25223"/>
    </source>
</evidence>
<reference evidence="2 3" key="1">
    <citation type="submission" date="2018-08" db="EMBL/GenBank/DDBJ databases">
        <title>A genome reference for cultivated species of the human gut microbiota.</title>
        <authorList>
            <person name="Zou Y."/>
            <person name="Xue W."/>
            <person name="Luo G."/>
        </authorList>
    </citation>
    <scope>NUCLEOTIDE SEQUENCE [LARGE SCALE GENOMIC DNA]</scope>
    <source>
        <strain evidence="2 3">AM16-54</strain>
    </source>
</reference>
<protein>
    <recommendedName>
        <fullName evidence="1">DUF7841 domain-containing protein</fullName>
    </recommendedName>
</protein>
<dbReference type="EMBL" id="QRKB01000001">
    <property type="protein sequence ID" value="RHH85164.1"/>
    <property type="molecule type" value="Genomic_DNA"/>
</dbReference>
<proteinExistence type="predicted"/>
<dbReference type="Pfam" id="PF25223">
    <property type="entry name" value="DUF7841"/>
    <property type="match status" value="1"/>
</dbReference>
<feature type="domain" description="DUF7841" evidence="1">
    <location>
        <begin position="39"/>
        <end position="151"/>
    </location>
</feature>
<dbReference type="Proteomes" id="UP000284548">
    <property type="component" value="Unassembled WGS sequence"/>
</dbReference>